<evidence type="ECO:0000256" key="1">
    <source>
        <dbReference type="SAM" id="MobiDB-lite"/>
    </source>
</evidence>
<organism evidence="2 3">
    <name type="scientific">Streptomyces fildesensis</name>
    <dbReference type="NCBI Taxonomy" id="375757"/>
    <lineage>
        <taxon>Bacteria</taxon>
        <taxon>Bacillati</taxon>
        <taxon>Actinomycetota</taxon>
        <taxon>Actinomycetes</taxon>
        <taxon>Kitasatosporales</taxon>
        <taxon>Streptomycetaceae</taxon>
        <taxon>Streptomyces</taxon>
    </lineage>
</organism>
<evidence type="ECO:0008006" key="4">
    <source>
        <dbReference type="Google" id="ProtNLM"/>
    </source>
</evidence>
<proteinExistence type="predicted"/>
<feature type="region of interest" description="Disordered" evidence="1">
    <location>
        <begin position="70"/>
        <end position="119"/>
    </location>
</feature>
<reference evidence="2 3" key="1">
    <citation type="submission" date="2024-10" db="EMBL/GenBank/DDBJ databases">
        <title>The Natural Products Discovery Center: Release of the First 8490 Sequenced Strains for Exploring Actinobacteria Biosynthetic Diversity.</title>
        <authorList>
            <person name="Kalkreuter E."/>
            <person name="Kautsar S.A."/>
            <person name="Yang D."/>
            <person name="Bader C.D."/>
            <person name="Teijaro C.N."/>
            <person name="Fluegel L."/>
            <person name="Davis C.M."/>
            <person name="Simpson J.R."/>
            <person name="Lauterbach L."/>
            <person name="Steele A.D."/>
            <person name="Gui C."/>
            <person name="Meng S."/>
            <person name="Li G."/>
            <person name="Viehrig K."/>
            <person name="Ye F."/>
            <person name="Su P."/>
            <person name="Kiefer A.F."/>
            <person name="Nichols A."/>
            <person name="Cepeda A.J."/>
            <person name="Yan W."/>
            <person name="Fan B."/>
            <person name="Jiang Y."/>
            <person name="Adhikari A."/>
            <person name="Zheng C.-J."/>
            <person name="Schuster L."/>
            <person name="Cowan T.M."/>
            <person name="Smanski M.J."/>
            <person name="Chevrette M.G."/>
            <person name="De Carvalho L.P.S."/>
            <person name="Shen B."/>
        </authorList>
    </citation>
    <scope>NUCLEOTIDE SEQUENCE [LARGE SCALE GENOMIC DNA]</scope>
    <source>
        <strain evidence="2 3">NPDC053399</strain>
    </source>
</reference>
<feature type="compositionally biased region" description="Low complexity" evidence="1">
    <location>
        <begin position="89"/>
        <end position="103"/>
    </location>
</feature>
<comment type="caution">
    <text evidence="2">The sequence shown here is derived from an EMBL/GenBank/DDBJ whole genome shotgun (WGS) entry which is preliminary data.</text>
</comment>
<feature type="region of interest" description="Disordered" evidence="1">
    <location>
        <begin position="1"/>
        <end position="21"/>
    </location>
</feature>
<dbReference type="RefSeq" id="WP_399655101.1">
    <property type="nucleotide sequence ID" value="NZ_JBITYG010000010.1"/>
</dbReference>
<dbReference type="Proteomes" id="UP001614394">
    <property type="component" value="Unassembled WGS sequence"/>
</dbReference>
<gene>
    <name evidence="2" type="ORF">ACIGXA_29175</name>
</gene>
<evidence type="ECO:0000313" key="3">
    <source>
        <dbReference type="Proteomes" id="UP001614394"/>
    </source>
</evidence>
<dbReference type="EMBL" id="JBITYG010000010">
    <property type="protein sequence ID" value="MFI9104592.1"/>
    <property type="molecule type" value="Genomic_DNA"/>
</dbReference>
<keyword evidence="3" id="KW-1185">Reference proteome</keyword>
<protein>
    <recommendedName>
        <fullName evidence="4">Flp pilus assembly protein RcpC/CpaB domain-containing protein</fullName>
    </recommendedName>
</protein>
<name>A0ABW8CFJ6_9ACTN</name>
<evidence type="ECO:0000313" key="2">
    <source>
        <dbReference type="EMBL" id="MFI9104592.1"/>
    </source>
</evidence>
<feature type="compositionally biased region" description="Pro residues" evidence="1">
    <location>
        <begin position="8"/>
        <end position="21"/>
    </location>
</feature>
<sequence>MPAFPLSAPSPSPSPSPAPPSYALPRCVVPSFQPIRAGGGRGRIRLWTPVRRRRRAVAAGLAMAAAALAASAPRADSQPPRGEPRVPPAATAAQDARGARAMASGREATTAQDARDAPDTVRAPVRIADAAAVRLLRPGDRVDVLAADRVVAVAAPVVSVPADGGETAGRTGEGALIVLAVPRRTAAVILGAAASTPLAVTLC</sequence>
<accession>A0ABW8CFJ6</accession>